<dbReference type="Gene3D" id="1.10.230.10">
    <property type="entry name" value="Cytochrome P450-Terp, domain 2"/>
    <property type="match status" value="1"/>
</dbReference>
<evidence type="ECO:0000256" key="14">
    <source>
        <dbReference type="ARBA" id="ARBA00060724"/>
    </source>
</evidence>
<evidence type="ECO:0000256" key="4">
    <source>
        <dbReference type="ARBA" id="ARBA00022516"/>
    </source>
</evidence>
<dbReference type="GO" id="GO:0005524">
    <property type="term" value="F:ATP binding"/>
    <property type="evidence" value="ECO:0007669"/>
    <property type="project" value="UniProtKB-KW"/>
</dbReference>
<keyword evidence="21" id="KW-1185">Reference proteome</keyword>
<evidence type="ECO:0000256" key="3">
    <source>
        <dbReference type="ARBA" id="ARBA00022490"/>
    </source>
</evidence>
<dbReference type="GO" id="GO:0046872">
    <property type="term" value="F:metal ion binding"/>
    <property type="evidence" value="ECO:0007669"/>
    <property type="project" value="UniProtKB-KW"/>
</dbReference>
<reference evidence="20 21" key="1">
    <citation type="journal article" date="2018" name="Nat. Ecol. Evol.">
        <title>Pezizomycetes genomes reveal the molecular basis of ectomycorrhizal truffle lifestyle.</title>
        <authorList>
            <person name="Murat C."/>
            <person name="Payen T."/>
            <person name="Noel B."/>
            <person name="Kuo A."/>
            <person name="Morin E."/>
            <person name="Chen J."/>
            <person name="Kohler A."/>
            <person name="Krizsan K."/>
            <person name="Balestrini R."/>
            <person name="Da Silva C."/>
            <person name="Montanini B."/>
            <person name="Hainaut M."/>
            <person name="Levati E."/>
            <person name="Barry K.W."/>
            <person name="Belfiori B."/>
            <person name="Cichocki N."/>
            <person name="Clum A."/>
            <person name="Dockter R.B."/>
            <person name="Fauchery L."/>
            <person name="Guy J."/>
            <person name="Iotti M."/>
            <person name="Le Tacon F."/>
            <person name="Lindquist E.A."/>
            <person name="Lipzen A."/>
            <person name="Malagnac F."/>
            <person name="Mello A."/>
            <person name="Molinier V."/>
            <person name="Miyauchi S."/>
            <person name="Poulain J."/>
            <person name="Riccioni C."/>
            <person name="Rubini A."/>
            <person name="Sitrit Y."/>
            <person name="Splivallo R."/>
            <person name="Traeger S."/>
            <person name="Wang M."/>
            <person name="Zifcakova L."/>
            <person name="Wipf D."/>
            <person name="Zambonelli A."/>
            <person name="Paolocci F."/>
            <person name="Nowrousian M."/>
            <person name="Ottonello S."/>
            <person name="Baldrian P."/>
            <person name="Spatafora J.W."/>
            <person name="Henrissat B."/>
            <person name="Nagy L.G."/>
            <person name="Aury J.M."/>
            <person name="Wincker P."/>
            <person name="Grigoriev I.V."/>
            <person name="Bonfante P."/>
            <person name="Martin F.M."/>
        </authorList>
    </citation>
    <scope>NUCLEOTIDE SEQUENCE [LARGE SCALE GENOMIC DNA]</scope>
    <source>
        <strain evidence="20 21">ATCC MYA-4762</strain>
    </source>
</reference>
<dbReference type="EC" id="2.3.3.8" evidence="2"/>
<evidence type="ECO:0000313" key="21">
    <source>
        <dbReference type="Proteomes" id="UP000267821"/>
    </source>
</evidence>
<keyword evidence="10" id="KW-0460">Magnesium</keyword>
<evidence type="ECO:0000256" key="1">
    <source>
        <dbReference type="ARBA" id="ARBA00004496"/>
    </source>
</evidence>
<dbReference type="Pfam" id="PF00285">
    <property type="entry name" value="Citrate_synt"/>
    <property type="match status" value="1"/>
</dbReference>
<dbReference type="GO" id="GO:0003878">
    <property type="term" value="F:ATP citrate synthase activity"/>
    <property type="evidence" value="ECO:0007669"/>
    <property type="project" value="UniProtKB-EC"/>
</dbReference>
<evidence type="ECO:0000256" key="11">
    <source>
        <dbReference type="ARBA" id="ARBA00023098"/>
    </source>
</evidence>
<dbReference type="EMBL" id="ML121578">
    <property type="protein sequence ID" value="RPB20037.1"/>
    <property type="molecule type" value="Genomic_DNA"/>
</dbReference>
<dbReference type="GO" id="GO:0006085">
    <property type="term" value="P:acetyl-CoA biosynthetic process"/>
    <property type="evidence" value="ECO:0007669"/>
    <property type="project" value="TreeGrafter"/>
</dbReference>
<dbReference type="GO" id="GO:0005829">
    <property type="term" value="C:cytosol"/>
    <property type="evidence" value="ECO:0007669"/>
    <property type="project" value="TreeGrafter"/>
</dbReference>
<dbReference type="FunFam" id="3.40.50.261:FF:000003">
    <property type="entry name" value="ATP-citrate synthase subunit"/>
    <property type="match status" value="1"/>
</dbReference>
<evidence type="ECO:0000256" key="5">
    <source>
        <dbReference type="ARBA" id="ARBA00022553"/>
    </source>
</evidence>
<evidence type="ECO:0000256" key="2">
    <source>
        <dbReference type="ARBA" id="ARBA00012639"/>
    </source>
</evidence>
<keyword evidence="7" id="KW-0479">Metal-binding</keyword>
<feature type="compositionally biased region" description="Polar residues" evidence="18">
    <location>
        <begin position="1"/>
        <end position="15"/>
    </location>
</feature>
<evidence type="ECO:0000256" key="10">
    <source>
        <dbReference type="ARBA" id="ARBA00022842"/>
    </source>
</evidence>
<evidence type="ECO:0000256" key="13">
    <source>
        <dbReference type="ARBA" id="ARBA00054002"/>
    </source>
</evidence>
<dbReference type="SUPFAM" id="SSF51735">
    <property type="entry name" value="NAD(P)-binding Rossmann-fold domains"/>
    <property type="match status" value="1"/>
</dbReference>
<feature type="region of interest" description="Disordered" evidence="18">
    <location>
        <begin position="1"/>
        <end position="33"/>
    </location>
</feature>
<keyword evidence="9" id="KW-0067">ATP-binding</keyword>
<evidence type="ECO:0000256" key="16">
    <source>
        <dbReference type="ARBA" id="ARBA00076189"/>
    </source>
</evidence>
<comment type="subcellular location">
    <subcellularLocation>
        <location evidence="1">Cytoplasm</location>
    </subcellularLocation>
</comment>
<dbReference type="Pfam" id="PF00549">
    <property type="entry name" value="Ligase_CoA"/>
    <property type="match status" value="1"/>
</dbReference>
<dbReference type="Gene3D" id="3.40.50.261">
    <property type="entry name" value="Succinyl-CoA synthetase domains"/>
    <property type="match status" value="1"/>
</dbReference>
<keyword evidence="6" id="KW-0808">Transferase</keyword>
<evidence type="ECO:0000256" key="12">
    <source>
        <dbReference type="ARBA" id="ARBA00047593"/>
    </source>
</evidence>
<dbReference type="Proteomes" id="UP000267821">
    <property type="component" value="Unassembled WGS sequence"/>
</dbReference>
<dbReference type="PANTHER" id="PTHR23118:SF42">
    <property type="entry name" value="ATP-CITRATE SYNTHASE"/>
    <property type="match status" value="1"/>
</dbReference>
<dbReference type="InterPro" id="IPR036969">
    <property type="entry name" value="Citrate_synthase_sf"/>
</dbReference>
<dbReference type="GO" id="GO:0016829">
    <property type="term" value="F:lyase activity"/>
    <property type="evidence" value="ECO:0007669"/>
    <property type="project" value="UniProtKB-KW"/>
</dbReference>
<dbReference type="STRING" id="1051890.A0A3N4LAW3"/>
<dbReference type="InterPro" id="IPR002020">
    <property type="entry name" value="Citrate_synthase"/>
</dbReference>
<dbReference type="FunFam" id="3.40.50.720:FF:000024">
    <property type="entry name" value="Probable ATP-citrate synthase"/>
    <property type="match status" value="1"/>
</dbReference>
<sequence length="657" mass="71871">MATLSPTTGGASANDNIRRFTAPSRPRSPPAEHTLFHPKTRAFIYGLQPRACQGMLDFDFICRRTTPSVAGIIYPFGGQFVSKMYWGTSETLLPVYHSVEKAMEKHPDVDTIVNFASSRSVYGSTMELMNHSQVRTIAIIAEGVPERRAREILHYAQKKGITIIGPATVGGIKPGSFKIGNTGGMMDNIVASKLYRKGSVGYVSKSGGMSNELNNILAQVSNGVYEGVAIGGDRYPGTTFIDHLLRYQADPECKILVLLGEVGGVEEYRVIEAVKNGQITKPIVAWAIGTCASMFTTEVQFGHAGSFANSQLETAKAKNRAMRDAGFFVPDTFEEFPDVLGRVYQNLVAKGVIVPQPEPEPPKIPIDYSWAQELGLIRKPAAFISTISDDRGQELLYAGMPISDVFKEDIGIGGVMSLLWFRRRLPEYASKFLEMVLMLTADHGPAVSGAMNTIITTRAGKDLISALVSGLLTIGERFGGALDGAAAEFTNAFDKGLSPRDFVDTMRKQNKLIPGIGHKVKSRNNPDLRVELVKEFVKKRFPSHKLLDYALAVESVTTSKKDNLILNVDGCVAVCFVDLLRNCGAFTPEEAEDYLRMGVLNGLFVLGRSIGLIAHYLDQKRLRTGLYRHPWDDITYLLPNLSSSGAPGNEGRVEVSM</sequence>
<accession>A0A3N4LAW3</accession>
<evidence type="ECO:0000256" key="9">
    <source>
        <dbReference type="ARBA" id="ARBA00022840"/>
    </source>
</evidence>
<keyword evidence="11" id="KW-0443">Lipid metabolism</keyword>
<comment type="subunit">
    <text evidence="15">Composed of two subunits.</text>
</comment>
<dbReference type="InterPro" id="IPR017440">
    <property type="entry name" value="Cit_synth/succinyl-CoA_lig_AS"/>
</dbReference>
<dbReference type="Pfam" id="PF02629">
    <property type="entry name" value="CoA_binding"/>
    <property type="match status" value="1"/>
</dbReference>
<dbReference type="Gene3D" id="1.10.580.10">
    <property type="entry name" value="Citrate Synthase, domain 1"/>
    <property type="match status" value="1"/>
</dbReference>
<dbReference type="InterPro" id="IPR033847">
    <property type="entry name" value="Citrt_syn/SCS-alpha_CS"/>
</dbReference>
<comment type="function">
    <text evidence="13">Catalyzes the formation of cytosolic acetyl-CoA, which is mainly used for the biosynthesis of fatty acids and sterols.</text>
</comment>
<evidence type="ECO:0000313" key="20">
    <source>
        <dbReference type="EMBL" id="RPB20037.1"/>
    </source>
</evidence>
<evidence type="ECO:0000256" key="15">
    <source>
        <dbReference type="ARBA" id="ARBA00062455"/>
    </source>
</evidence>
<dbReference type="InterPro" id="IPR005811">
    <property type="entry name" value="SUCC_ACL_C"/>
</dbReference>
<comment type="similarity">
    <text evidence="14">Belongs to the succinate/malate CoA ligase alpha subunit family.</text>
</comment>
<dbReference type="InterPro" id="IPR016142">
    <property type="entry name" value="Citrate_synth-like_lrg_a-sub"/>
</dbReference>
<dbReference type="InterPro" id="IPR016102">
    <property type="entry name" value="Succinyl-CoA_synth-like"/>
</dbReference>
<organism evidence="20 21">
    <name type="scientific">Terfezia boudieri ATCC MYA-4762</name>
    <dbReference type="NCBI Taxonomy" id="1051890"/>
    <lineage>
        <taxon>Eukaryota</taxon>
        <taxon>Fungi</taxon>
        <taxon>Dikarya</taxon>
        <taxon>Ascomycota</taxon>
        <taxon>Pezizomycotina</taxon>
        <taxon>Pezizomycetes</taxon>
        <taxon>Pezizales</taxon>
        <taxon>Pezizaceae</taxon>
        <taxon>Terfezia</taxon>
    </lineage>
</organism>
<keyword evidence="8" id="KW-0547">Nucleotide-binding</keyword>
<keyword evidence="20" id="KW-0456">Lyase</keyword>
<dbReference type="FunFam" id="1.10.230.10:FF:000005">
    <property type="entry name" value="ATP-citrate synthase subunit 1"/>
    <property type="match status" value="1"/>
</dbReference>
<evidence type="ECO:0000256" key="17">
    <source>
        <dbReference type="ARBA" id="ARBA00083544"/>
    </source>
</evidence>
<evidence type="ECO:0000256" key="7">
    <source>
        <dbReference type="ARBA" id="ARBA00022723"/>
    </source>
</evidence>
<dbReference type="InParanoid" id="A0A3N4LAW3"/>
<evidence type="ECO:0000259" key="19">
    <source>
        <dbReference type="SMART" id="SM00881"/>
    </source>
</evidence>
<dbReference type="InterPro" id="IPR036291">
    <property type="entry name" value="NAD(P)-bd_dom_sf"/>
</dbReference>
<keyword evidence="3" id="KW-0963">Cytoplasm</keyword>
<proteinExistence type="inferred from homology"/>
<dbReference type="PANTHER" id="PTHR23118">
    <property type="entry name" value="ATP-CITRATE SYNTHASE"/>
    <property type="match status" value="1"/>
</dbReference>
<dbReference type="Gene3D" id="3.40.50.720">
    <property type="entry name" value="NAD(P)-binding Rossmann-like Domain"/>
    <property type="match status" value="1"/>
</dbReference>
<evidence type="ECO:0000256" key="6">
    <source>
        <dbReference type="ARBA" id="ARBA00022679"/>
    </source>
</evidence>
<dbReference type="SUPFAM" id="SSF48256">
    <property type="entry name" value="Citrate synthase"/>
    <property type="match status" value="1"/>
</dbReference>
<protein>
    <recommendedName>
        <fullName evidence="2">ATP citrate synthase</fullName>
        <ecNumber evidence="2">2.3.3.8</ecNumber>
    </recommendedName>
    <alternativeName>
        <fullName evidence="16">ATP-citrate (pro-S-)-lyase 1</fullName>
    </alternativeName>
    <alternativeName>
        <fullName evidence="17">Citrate cleavage enzyme subunit 1</fullName>
    </alternativeName>
</protein>
<keyword evidence="5" id="KW-0597">Phosphoprotein</keyword>
<comment type="catalytic activity">
    <reaction evidence="12">
        <text>oxaloacetate + acetyl-CoA + ADP + phosphate = citrate + ATP + CoA</text>
        <dbReference type="Rhea" id="RHEA:21160"/>
        <dbReference type="ChEBI" id="CHEBI:16452"/>
        <dbReference type="ChEBI" id="CHEBI:16947"/>
        <dbReference type="ChEBI" id="CHEBI:30616"/>
        <dbReference type="ChEBI" id="CHEBI:43474"/>
        <dbReference type="ChEBI" id="CHEBI:57287"/>
        <dbReference type="ChEBI" id="CHEBI:57288"/>
        <dbReference type="ChEBI" id="CHEBI:456216"/>
        <dbReference type="EC" id="2.3.3.8"/>
    </reaction>
</comment>
<gene>
    <name evidence="20" type="ORF">L211DRAFT_575889</name>
</gene>
<dbReference type="PROSITE" id="PS01216">
    <property type="entry name" value="SUCCINYL_COA_LIG_1"/>
    <property type="match status" value="1"/>
</dbReference>
<dbReference type="CDD" id="cd06100">
    <property type="entry name" value="CCL_ACL-C"/>
    <property type="match status" value="1"/>
</dbReference>
<dbReference type="OrthoDB" id="3261737at2759"/>
<name>A0A3N4LAW3_9PEZI</name>
<dbReference type="PROSITE" id="PS00399">
    <property type="entry name" value="SUCCINYL_COA_LIG_2"/>
    <property type="match status" value="1"/>
</dbReference>
<dbReference type="AlphaFoldDB" id="A0A3N4LAW3"/>
<keyword evidence="4" id="KW-0444">Lipid biosynthesis</keyword>
<feature type="domain" description="CoA-binding" evidence="19">
    <location>
        <begin position="35"/>
        <end position="144"/>
    </location>
</feature>
<dbReference type="SMART" id="SM00881">
    <property type="entry name" value="CoA_binding"/>
    <property type="match status" value="1"/>
</dbReference>
<evidence type="ECO:0000256" key="18">
    <source>
        <dbReference type="SAM" id="MobiDB-lite"/>
    </source>
</evidence>
<dbReference type="InterPro" id="IPR003781">
    <property type="entry name" value="CoA-bd"/>
</dbReference>
<evidence type="ECO:0000256" key="8">
    <source>
        <dbReference type="ARBA" id="ARBA00022741"/>
    </source>
</evidence>
<dbReference type="GO" id="GO:0006633">
    <property type="term" value="P:fatty acid biosynthetic process"/>
    <property type="evidence" value="ECO:0007669"/>
    <property type="project" value="TreeGrafter"/>
</dbReference>
<dbReference type="InterPro" id="IPR016143">
    <property type="entry name" value="Citrate_synth-like_sm_a-sub"/>
</dbReference>